<dbReference type="CDD" id="cd17249">
    <property type="entry name" value="RMtype1_S_EcoR124I-TRD2-CR2_like"/>
    <property type="match status" value="1"/>
</dbReference>
<protein>
    <submittedName>
        <fullName evidence="6">Restriction endonuclease subunit S</fullName>
    </submittedName>
    <submittedName>
        <fullName evidence="5">Type I restriction enzyme, S subunit</fullName>
    </submittedName>
</protein>
<dbReference type="OrthoDB" id="9798929at2"/>
<evidence type="ECO:0000256" key="2">
    <source>
        <dbReference type="ARBA" id="ARBA00022747"/>
    </source>
</evidence>
<dbReference type="SUPFAM" id="SSF116734">
    <property type="entry name" value="DNA methylase specificity domain"/>
    <property type="match status" value="2"/>
</dbReference>
<dbReference type="AlphaFoldDB" id="A0A5C5QEX6"/>
<organism evidence="6 8">
    <name type="scientific">Pseudomonas extremaustralis</name>
    <dbReference type="NCBI Taxonomy" id="359110"/>
    <lineage>
        <taxon>Bacteria</taxon>
        <taxon>Pseudomonadati</taxon>
        <taxon>Pseudomonadota</taxon>
        <taxon>Gammaproteobacteria</taxon>
        <taxon>Pseudomonadales</taxon>
        <taxon>Pseudomonadaceae</taxon>
        <taxon>Pseudomonas</taxon>
    </lineage>
</organism>
<name>A0A5C5QEX6_9PSED</name>
<evidence type="ECO:0000256" key="3">
    <source>
        <dbReference type="ARBA" id="ARBA00023125"/>
    </source>
</evidence>
<evidence type="ECO:0000313" key="6">
    <source>
        <dbReference type="EMBL" id="TWS03870.1"/>
    </source>
</evidence>
<evidence type="ECO:0000256" key="1">
    <source>
        <dbReference type="ARBA" id="ARBA00010923"/>
    </source>
</evidence>
<dbReference type="Proteomes" id="UP000182858">
    <property type="component" value="Chromosome I"/>
</dbReference>
<keyword evidence="7" id="KW-1185">Reference proteome</keyword>
<dbReference type="EMBL" id="LT629689">
    <property type="protein sequence ID" value="SDG22408.1"/>
    <property type="molecule type" value="Genomic_DNA"/>
</dbReference>
<keyword evidence="2" id="KW-0680">Restriction system</keyword>
<dbReference type="PANTHER" id="PTHR43140:SF1">
    <property type="entry name" value="TYPE I RESTRICTION ENZYME ECOKI SPECIFICITY SUBUNIT"/>
    <property type="match status" value="1"/>
</dbReference>
<dbReference type="PANTHER" id="PTHR43140">
    <property type="entry name" value="TYPE-1 RESTRICTION ENZYME ECOKI SPECIFICITY PROTEIN"/>
    <property type="match status" value="1"/>
</dbReference>
<dbReference type="InterPro" id="IPR044946">
    <property type="entry name" value="Restrct_endonuc_typeI_TRD_sf"/>
</dbReference>
<dbReference type="Pfam" id="PF01420">
    <property type="entry name" value="Methylase_S"/>
    <property type="match status" value="2"/>
</dbReference>
<dbReference type="GO" id="GO:0009307">
    <property type="term" value="P:DNA restriction-modification system"/>
    <property type="evidence" value="ECO:0007669"/>
    <property type="project" value="UniProtKB-KW"/>
</dbReference>
<keyword evidence="3" id="KW-0238">DNA-binding</keyword>
<dbReference type="InterPro" id="IPR051212">
    <property type="entry name" value="Type-I_RE_S_subunit"/>
</dbReference>
<sequence length="444" mass="49974">MSHYKPYPVYKDSGVEWLGQVPGHWAVSPLKYVVTFRSGGTPSKDKQEFWDGDIPWASAKDLKKEQLEDTQDHLTELAVTSGAASLVPAGSVLVVVRGMILARIFPVAEAMVPMAINQDLKALHASSKLDGRFLAHLLRGLADESLCRLEEAGHGTKALRMEAWTSMQLTIPPSEEQCAILSHLDRETVRIDALVEKKARFIELLREKRQALITHAVTKGFDPNVKMKDSGVEWLGEVPEHWAVCKLSFRYSVELGKMLDEKKLTKTSLVPYLRNQDVQWGAINIQNLPEMDIHPAEIERYTVMDGDLMVCEGGDVGRAAIWRGESSVFGYQKALHRLRPRLQNTDTAEFFFFSLLTAKKRGVFEESDSKATIAHLPAEKFRQYRFAFPPKREQREIADHVRIESDSLDVLLTKTARSIALLKERRSALITAAVTGQIDLREAT</sequence>
<accession>A0A5C5QEX6</accession>
<dbReference type="InterPro" id="IPR000055">
    <property type="entry name" value="Restrct_endonuc_typeI_TRD"/>
</dbReference>
<feature type="domain" description="Type I restriction modification DNA specificity" evidence="4">
    <location>
        <begin position="23"/>
        <end position="186"/>
    </location>
</feature>
<keyword evidence="6" id="KW-0255">Endonuclease</keyword>
<dbReference type="GO" id="GO:0003677">
    <property type="term" value="F:DNA binding"/>
    <property type="evidence" value="ECO:0007669"/>
    <property type="project" value="UniProtKB-KW"/>
</dbReference>
<proteinExistence type="inferred from homology"/>
<keyword evidence="6" id="KW-0540">Nuclease</keyword>
<dbReference type="Gene3D" id="1.10.287.1120">
    <property type="entry name" value="Bipartite methylase S protein"/>
    <property type="match status" value="1"/>
</dbReference>
<evidence type="ECO:0000313" key="7">
    <source>
        <dbReference type="Proteomes" id="UP000182858"/>
    </source>
</evidence>
<dbReference type="GeneID" id="78556643"/>
<evidence type="ECO:0000313" key="5">
    <source>
        <dbReference type="EMBL" id="SDG22408.1"/>
    </source>
</evidence>
<dbReference type="RefSeq" id="WP_130926027.1">
    <property type="nucleotide sequence ID" value="NZ_LT629689.1"/>
</dbReference>
<evidence type="ECO:0000313" key="8">
    <source>
        <dbReference type="Proteomes" id="UP000317951"/>
    </source>
</evidence>
<gene>
    <name evidence="6" type="ORF">FIV36_15225</name>
    <name evidence="5" type="ORF">SAMN05216591_5317</name>
</gene>
<feature type="domain" description="Type I restriction modification DNA specificity" evidence="4">
    <location>
        <begin position="255"/>
        <end position="399"/>
    </location>
</feature>
<dbReference type="Gene3D" id="3.90.220.20">
    <property type="entry name" value="DNA methylase specificity domains"/>
    <property type="match status" value="2"/>
</dbReference>
<evidence type="ECO:0000259" key="4">
    <source>
        <dbReference type="Pfam" id="PF01420"/>
    </source>
</evidence>
<dbReference type="CDD" id="cd17253">
    <property type="entry name" value="RMtype1_S_Eco933I-TRD2-CR2_like"/>
    <property type="match status" value="1"/>
</dbReference>
<dbReference type="Proteomes" id="UP000317951">
    <property type="component" value="Unassembled WGS sequence"/>
</dbReference>
<dbReference type="GO" id="GO:0004519">
    <property type="term" value="F:endonuclease activity"/>
    <property type="evidence" value="ECO:0007669"/>
    <property type="project" value="UniProtKB-KW"/>
</dbReference>
<comment type="similarity">
    <text evidence="1">Belongs to the type-I restriction system S methylase family.</text>
</comment>
<reference evidence="6 8" key="2">
    <citation type="submission" date="2019-06" db="EMBL/GenBank/DDBJ databases">
        <title>Pseudomonas bimorpha sp. nov. isolated from bovine raw milk and skim milk concentrate.</title>
        <authorList>
            <person name="Hofmann K."/>
            <person name="Huptas C."/>
            <person name="Doll E."/>
            <person name="Scherer S."/>
            <person name="Wenning M."/>
        </authorList>
    </citation>
    <scope>NUCLEOTIDE SEQUENCE [LARGE SCALE GENOMIC DNA]</scope>
    <source>
        <strain evidence="6 8">DSM 17835</strain>
    </source>
</reference>
<keyword evidence="6" id="KW-0378">Hydrolase</keyword>
<dbReference type="EMBL" id="VFET01000011">
    <property type="protein sequence ID" value="TWS03870.1"/>
    <property type="molecule type" value="Genomic_DNA"/>
</dbReference>
<reference evidence="5 7" key="1">
    <citation type="submission" date="2016-10" db="EMBL/GenBank/DDBJ databases">
        <authorList>
            <person name="Varghese N."/>
            <person name="Submissions S."/>
        </authorList>
    </citation>
    <scope>NUCLEOTIDE SEQUENCE [LARGE SCALE GENOMIC DNA]</scope>
    <source>
        <strain evidence="5 7">DSM 17835</strain>
    </source>
</reference>